<dbReference type="Gramene" id="KXG24331">
    <property type="protein sequence ID" value="KXG24331"/>
    <property type="gene ID" value="SORBI_3007G026900"/>
</dbReference>
<evidence type="ECO:0000313" key="3">
    <source>
        <dbReference type="Proteomes" id="UP000000768"/>
    </source>
</evidence>
<feature type="region of interest" description="Disordered" evidence="1">
    <location>
        <begin position="41"/>
        <end position="92"/>
    </location>
</feature>
<organism evidence="2 3">
    <name type="scientific">Sorghum bicolor</name>
    <name type="common">Sorghum</name>
    <name type="synonym">Sorghum vulgare</name>
    <dbReference type="NCBI Taxonomy" id="4558"/>
    <lineage>
        <taxon>Eukaryota</taxon>
        <taxon>Viridiplantae</taxon>
        <taxon>Streptophyta</taxon>
        <taxon>Embryophyta</taxon>
        <taxon>Tracheophyta</taxon>
        <taxon>Spermatophyta</taxon>
        <taxon>Magnoliopsida</taxon>
        <taxon>Liliopsida</taxon>
        <taxon>Poales</taxon>
        <taxon>Poaceae</taxon>
        <taxon>PACMAD clade</taxon>
        <taxon>Panicoideae</taxon>
        <taxon>Andropogonodae</taxon>
        <taxon>Andropogoneae</taxon>
        <taxon>Sorghinae</taxon>
        <taxon>Sorghum</taxon>
    </lineage>
</organism>
<feature type="compositionally biased region" description="Low complexity" evidence="1">
    <location>
        <begin position="11"/>
        <end position="22"/>
    </location>
</feature>
<feature type="region of interest" description="Disordered" evidence="1">
    <location>
        <begin position="1"/>
        <end position="27"/>
    </location>
</feature>
<dbReference type="InParanoid" id="A0A1B6PF56"/>
<dbReference type="EMBL" id="CM000766">
    <property type="protein sequence ID" value="KXG24331.1"/>
    <property type="molecule type" value="Genomic_DNA"/>
</dbReference>
<sequence>MCPFSVRPHFGRSFPRGGSPRGWFPRAATRTGLEARDTGLSAAKEQGFDGETCPTSSRRAAFPADSTHLDDSSVAAPPHSPRLSAVAPPPSP</sequence>
<evidence type="ECO:0000256" key="1">
    <source>
        <dbReference type="SAM" id="MobiDB-lite"/>
    </source>
</evidence>
<gene>
    <name evidence="2" type="ORF">SORBI_3007G026900</name>
</gene>
<dbReference type="Proteomes" id="UP000000768">
    <property type="component" value="Chromosome 7"/>
</dbReference>
<reference evidence="3" key="2">
    <citation type="journal article" date="2018" name="Plant J.">
        <title>The Sorghum bicolor reference genome: improved assembly, gene annotations, a transcriptome atlas, and signatures of genome organization.</title>
        <authorList>
            <person name="McCormick R.F."/>
            <person name="Truong S.K."/>
            <person name="Sreedasyam A."/>
            <person name="Jenkins J."/>
            <person name="Shu S."/>
            <person name="Sims D."/>
            <person name="Kennedy M."/>
            <person name="Amirebrahimi M."/>
            <person name="Weers B.D."/>
            <person name="McKinley B."/>
            <person name="Mattison A."/>
            <person name="Morishige D.T."/>
            <person name="Grimwood J."/>
            <person name="Schmutz J."/>
            <person name="Mullet J.E."/>
        </authorList>
    </citation>
    <scope>NUCLEOTIDE SEQUENCE [LARGE SCALE GENOMIC DNA]</scope>
    <source>
        <strain evidence="3">cv. BTx623</strain>
    </source>
</reference>
<accession>A0A1B6PF56</accession>
<name>A0A1B6PF56_SORBI</name>
<evidence type="ECO:0000313" key="2">
    <source>
        <dbReference type="EMBL" id="KXG24331.1"/>
    </source>
</evidence>
<keyword evidence="3" id="KW-1185">Reference proteome</keyword>
<proteinExistence type="predicted"/>
<dbReference type="AlphaFoldDB" id="A0A1B6PF56"/>
<reference evidence="2 3" key="1">
    <citation type="journal article" date="2009" name="Nature">
        <title>The Sorghum bicolor genome and the diversification of grasses.</title>
        <authorList>
            <person name="Paterson A.H."/>
            <person name="Bowers J.E."/>
            <person name="Bruggmann R."/>
            <person name="Dubchak I."/>
            <person name="Grimwood J."/>
            <person name="Gundlach H."/>
            <person name="Haberer G."/>
            <person name="Hellsten U."/>
            <person name="Mitros T."/>
            <person name="Poliakov A."/>
            <person name="Schmutz J."/>
            <person name="Spannagl M."/>
            <person name="Tang H."/>
            <person name="Wang X."/>
            <person name="Wicker T."/>
            <person name="Bharti A.K."/>
            <person name="Chapman J."/>
            <person name="Feltus F.A."/>
            <person name="Gowik U."/>
            <person name="Grigoriev I.V."/>
            <person name="Lyons E."/>
            <person name="Maher C.A."/>
            <person name="Martis M."/>
            <person name="Narechania A."/>
            <person name="Otillar R.P."/>
            <person name="Penning B.W."/>
            <person name="Salamov A.A."/>
            <person name="Wang Y."/>
            <person name="Zhang L."/>
            <person name="Carpita N.C."/>
            <person name="Freeling M."/>
            <person name="Gingle A.R."/>
            <person name="Hash C.T."/>
            <person name="Keller B."/>
            <person name="Klein P."/>
            <person name="Kresovich S."/>
            <person name="McCann M.C."/>
            <person name="Ming R."/>
            <person name="Peterson D.G."/>
            <person name="Mehboob-ur-Rahman"/>
            <person name="Ware D."/>
            <person name="Westhoff P."/>
            <person name="Mayer K.F."/>
            <person name="Messing J."/>
            <person name="Rokhsar D.S."/>
        </authorList>
    </citation>
    <scope>NUCLEOTIDE SEQUENCE [LARGE SCALE GENOMIC DNA]</scope>
    <source>
        <strain evidence="3">cv. BTx623</strain>
    </source>
</reference>
<protein>
    <submittedName>
        <fullName evidence="2">Uncharacterized protein</fullName>
    </submittedName>
</protein>